<evidence type="ECO:0000313" key="1">
    <source>
        <dbReference type="EMBL" id="KAH3895873.1"/>
    </source>
</evidence>
<reference evidence="1" key="2">
    <citation type="submission" date="2020-11" db="EMBL/GenBank/DDBJ databases">
        <authorList>
            <person name="McCartney M.A."/>
            <person name="Auch B."/>
            <person name="Kono T."/>
            <person name="Mallez S."/>
            <person name="Becker A."/>
            <person name="Gohl D.M."/>
            <person name="Silverstein K.A.T."/>
            <person name="Koren S."/>
            <person name="Bechman K.B."/>
            <person name="Herman A."/>
            <person name="Abrahante J.E."/>
            <person name="Garbe J."/>
        </authorList>
    </citation>
    <scope>NUCLEOTIDE SEQUENCE</scope>
    <source>
        <strain evidence="1">Duluth1</strain>
        <tissue evidence="1">Whole animal</tissue>
    </source>
</reference>
<dbReference type="AlphaFoldDB" id="A0A9D4S9U8"/>
<name>A0A9D4S9U8_DREPO</name>
<organism evidence="1 2">
    <name type="scientific">Dreissena polymorpha</name>
    <name type="common">Zebra mussel</name>
    <name type="synonym">Mytilus polymorpha</name>
    <dbReference type="NCBI Taxonomy" id="45954"/>
    <lineage>
        <taxon>Eukaryota</taxon>
        <taxon>Metazoa</taxon>
        <taxon>Spiralia</taxon>
        <taxon>Lophotrochozoa</taxon>
        <taxon>Mollusca</taxon>
        <taxon>Bivalvia</taxon>
        <taxon>Autobranchia</taxon>
        <taxon>Heteroconchia</taxon>
        <taxon>Euheterodonta</taxon>
        <taxon>Imparidentia</taxon>
        <taxon>Neoheterodontei</taxon>
        <taxon>Myida</taxon>
        <taxon>Dreissenoidea</taxon>
        <taxon>Dreissenidae</taxon>
        <taxon>Dreissena</taxon>
    </lineage>
</organism>
<protein>
    <submittedName>
        <fullName evidence="1">Uncharacterized protein</fullName>
    </submittedName>
</protein>
<evidence type="ECO:0000313" key="2">
    <source>
        <dbReference type="Proteomes" id="UP000828390"/>
    </source>
</evidence>
<dbReference type="Proteomes" id="UP000828390">
    <property type="component" value="Unassembled WGS sequence"/>
</dbReference>
<keyword evidence="2" id="KW-1185">Reference proteome</keyword>
<comment type="caution">
    <text evidence="1">The sequence shown here is derived from an EMBL/GenBank/DDBJ whole genome shotgun (WGS) entry which is preliminary data.</text>
</comment>
<gene>
    <name evidence="1" type="ORF">DPMN_020040</name>
</gene>
<accession>A0A9D4S9U8</accession>
<sequence>MAPPPTLGRPLVKHAAWGYASASAAPFLVNKYIHENQTDKCLADISILVVTGFVCKHVSHLLLVKETQDKKLIPVDEILEQVLLIDGNKDLMCVSRLPHFHGLCG</sequence>
<reference evidence="1" key="1">
    <citation type="journal article" date="2019" name="bioRxiv">
        <title>The Genome of the Zebra Mussel, Dreissena polymorpha: A Resource for Invasive Species Research.</title>
        <authorList>
            <person name="McCartney M.A."/>
            <person name="Auch B."/>
            <person name="Kono T."/>
            <person name="Mallez S."/>
            <person name="Zhang Y."/>
            <person name="Obille A."/>
            <person name="Becker A."/>
            <person name="Abrahante J.E."/>
            <person name="Garbe J."/>
            <person name="Badalamenti J.P."/>
            <person name="Herman A."/>
            <person name="Mangelson H."/>
            <person name="Liachko I."/>
            <person name="Sullivan S."/>
            <person name="Sone E.D."/>
            <person name="Koren S."/>
            <person name="Silverstein K.A.T."/>
            <person name="Beckman K.B."/>
            <person name="Gohl D.M."/>
        </authorList>
    </citation>
    <scope>NUCLEOTIDE SEQUENCE</scope>
    <source>
        <strain evidence="1">Duluth1</strain>
        <tissue evidence="1">Whole animal</tissue>
    </source>
</reference>
<proteinExistence type="predicted"/>
<dbReference type="EMBL" id="JAIWYP010000001">
    <property type="protein sequence ID" value="KAH3895873.1"/>
    <property type="molecule type" value="Genomic_DNA"/>
</dbReference>